<evidence type="ECO:0000313" key="2">
    <source>
        <dbReference type="EMBL" id="GAA5156801.1"/>
    </source>
</evidence>
<dbReference type="InterPro" id="IPR008258">
    <property type="entry name" value="Transglycosylase_SLT_dom_1"/>
</dbReference>
<dbReference type="SUPFAM" id="SSF53955">
    <property type="entry name" value="Lysozyme-like"/>
    <property type="match status" value="1"/>
</dbReference>
<comment type="caution">
    <text evidence="2">The sequence shown here is derived from an EMBL/GenBank/DDBJ whole genome shotgun (WGS) entry which is preliminary data.</text>
</comment>
<evidence type="ECO:0000313" key="3">
    <source>
        <dbReference type="Proteomes" id="UP001428817"/>
    </source>
</evidence>
<feature type="domain" description="Transglycosylase SLT" evidence="1">
    <location>
        <begin position="188"/>
        <end position="262"/>
    </location>
</feature>
<dbReference type="EMBL" id="BAABJP010000015">
    <property type="protein sequence ID" value="GAA5156801.1"/>
    <property type="molecule type" value="Genomic_DNA"/>
</dbReference>
<sequence>MTSVPSPVGMRHTGAYASHDAERTVAMADAVRTSQHRRVPAKPPIRGNTVVTTTAALGAVVTGTLMGADPGHSANTADADEASTATGTMAAASKPLRIAPASAATSDLDPKLARAAAHALAPVAIPGNRVASADKRDVEALHKGERLAVEAAAVHAAAVKEAAILAGGGNLNDWISVALNKMNLSQSYSAGLKKIIMAESRGNPKAINRWDSNALAGRPSQGLMQVIPSTFRAYVLPELKNRPITDPVANITAGVRYMIANYGLDTLASGGRKAAAGHYIGY</sequence>
<keyword evidence="3" id="KW-1185">Reference proteome</keyword>
<dbReference type="Gene3D" id="1.10.530.10">
    <property type="match status" value="1"/>
</dbReference>
<dbReference type="RefSeq" id="WP_185059546.1">
    <property type="nucleotide sequence ID" value="NZ_BAABJP010000015.1"/>
</dbReference>
<protein>
    <recommendedName>
        <fullName evidence="1">Transglycosylase SLT domain-containing protein</fullName>
    </recommendedName>
</protein>
<dbReference type="Pfam" id="PF01464">
    <property type="entry name" value="SLT"/>
    <property type="match status" value="1"/>
</dbReference>
<accession>A0ABP9Q4K7</accession>
<reference evidence="3" key="1">
    <citation type="journal article" date="2019" name="Int. J. Syst. Evol. Microbiol.">
        <title>The Global Catalogue of Microorganisms (GCM) 10K type strain sequencing project: providing services to taxonomists for standard genome sequencing and annotation.</title>
        <authorList>
            <consortium name="The Broad Institute Genomics Platform"/>
            <consortium name="The Broad Institute Genome Sequencing Center for Infectious Disease"/>
            <person name="Wu L."/>
            <person name="Ma J."/>
        </authorList>
    </citation>
    <scope>NUCLEOTIDE SEQUENCE [LARGE SCALE GENOMIC DNA]</scope>
    <source>
        <strain evidence="3">JCM 18303</strain>
    </source>
</reference>
<evidence type="ECO:0000259" key="1">
    <source>
        <dbReference type="Pfam" id="PF01464"/>
    </source>
</evidence>
<proteinExistence type="predicted"/>
<dbReference type="InterPro" id="IPR023346">
    <property type="entry name" value="Lysozyme-like_dom_sf"/>
</dbReference>
<gene>
    <name evidence="2" type="ORF">GCM10023321_33400</name>
</gene>
<organism evidence="2 3">
    <name type="scientific">Pseudonocardia eucalypti</name>
    <dbReference type="NCBI Taxonomy" id="648755"/>
    <lineage>
        <taxon>Bacteria</taxon>
        <taxon>Bacillati</taxon>
        <taxon>Actinomycetota</taxon>
        <taxon>Actinomycetes</taxon>
        <taxon>Pseudonocardiales</taxon>
        <taxon>Pseudonocardiaceae</taxon>
        <taxon>Pseudonocardia</taxon>
    </lineage>
</organism>
<name>A0ABP9Q4K7_9PSEU</name>
<dbReference type="Proteomes" id="UP001428817">
    <property type="component" value="Unassembled WGS sequence"/>
</dbReference>